<sequence length="381" mass="41697">MMGHDADRETGVLTPAEPDGVNVRSSAEEADERHRIESGNAAEDDERQQEPHTAKAASASTFRSILPKEARRIGEDEGGGAGAGLGDCREEWSHGHKRQVIPGLVRRTRIRRGRSTARTDGGRDRGRDGKRDGGVDRTRAPLRPIQPKATTGFPETGELVYPSPGPTQRIQEADAPAEPGRDGTQKNLDPADEKGNHSNRRTGEPSIRTQAFIAGGGALRTLRPRELDPERAGLHRGPADTPPAPFGSRRRGARLGGAPEQQAWRHIAPATSPASREVVTVPGPVPELEITSTSNASRRRRRTTTNQAAGEGRSVKRVRSGVRKERTEEERREDLASVLRCLDEEFAEKERLSHNREWCTPVPHERKVSTAAFYISKVIAS</sequence>
<name>A0A9P9EIK5_9HYPO</name>
<keyword evidence="3" id="KW-1185">Reference proteome</keyword>
<feature type="compositionally biased region" description="Basic and acidic residues" evidence="1">
    <location>
        <begin position="179"/>
        <end position="196"/>
    </location>
</feature>
<feature type="compositionally biased region" description="Basic and acidic residues" evidence="1">
    <location>
        <begin position="1"/>
        <end position="10"/>
    </location>
</feature>
<feature type="region of interest" description="Disordered" evidence="1">
    <location>
        <begin position="1"/>
        <end position="332"/>
    </location>
</feature>
<feature type="compositionally biased region" description="Basic and acidic residues" evidence="1">
    <location>
        <begin position="223"/>
        <end position="233"/>
    </location>
</feature>
<evidence type="ECO:0000256" key="1">
    <source>
        <dbReference type="SAM" id="MobiDB-lite"/>
    </source>
</evidence>
<dbReference type="Proteomes" id="UP000738349">
    <property type="component" value="Unassembled WGS sequence"/>
</dbReference>
<accession>A0A9P9EIK5</accession>
<dbReference type="OrthoDB" id="5105729at2759"/>
<evidence type="ECO:0000313" key="3">
    <source>
        <dbReference type="Proteomes" id="UP000738349"/>
    </source>
</evidence>
<protein>
    <submittedName>
        <fullName evidence="2">Uncharacterized protein</fullName>
    </submittedName>
</protein>
<feature type="compositionally biased region" description="Basic and acidic residues" evidence="1">
    <location>
        <begin position="322"/>
        <end position="332"/>
    </location>
</feature>
<feature type="compositionally biased region" description="Basic residues" evidence="1">
    <location>
        <begin position="106"/>
        <end position="115"/>
    </location>
</feature>
<gene>
    <name evidence="2" type="ORF">EDB81DRAFT_800325</name>
</gene>
<evidence type="ECO:0000313" key="2">
    <source>
        <dbReference type="EMBL" id="KAH7137721.1"/>
    </source>
</evidence>
<organism evidence="2 3">
    <name type="scientific">Dactylonectria macrodidyma</name>
    <dbReference type="NCBI Taxonomy" id="307937"/>
    <lineage>
        <taxon>Eukaryota</taxon>
        <taxon>Fungi</taxon>
        <taxon>Dikarya</taxon>
        <taxon>Ascomycota</taxon>
        <taxon>Pezizomycotina</taxon>
        <taxon>Sordariomycetes</taxon>
        <taxon>Hypocreomycetidae</taxon>
        <taxon>Hypocreales</taxon>
        <taxon>Nectriaceae</taxon>
        <taxon>Dactylonectria</taxon>
    </lineage>
</organism>
<dbReference type="EMBL" id="JAGMUV010000012">
    <property type="protein sequence ID" value="KAH7137721.1"/>
    <property type="molecule type" value="Genomic_DNA"/>
</dbReference>
<proteinExistence type="predicted"/>
<feature type="compositionally biased region" description="Basic and acidic residues" evidence="1">
    <location>
        <begin position="66"/>
        <end position="75"/>
    </location>
</feature>
<comment type="caution">
    <text evidence="2">The sequence shown here is derived from an EMBL/GenBank/DDBJ whole genome shotgun (WGS) entry which is preliminary data.</text>
</comment>
<feature type="compositionally biased region" description="Basic and acidic residues" evidence="1">
    <location>
        <begin position="120"/>
        <end position="139"/>
    </location>
</feature>
<dbReference type="AlphaFoldDB" id="A0A9P9EIK5"/>
<reference evidence="2" key="1">
    <citation type="journal article" date="2021" name="Nat. Commun.">
        <title>Genetic determinants of endophytism in the Arabidopsis root mycobiome.</title>
        <authorList>
            <person name="Mesny F."/>
            <person name="Miyauchi S."/>
            <person name="Thiergart T."/>
            <person name="Pickel B."/>
            <person name="Atanasova L."/>
            <person name="Karlsson M."/>
            <person name="Huettel B."/>
            <person name="Barry K.W."/>
            <person name="Haridas S."/>
            <person name="Chen C."/>
            <person name="Bauer D."/>
            <person name="Andreopoulos W."/>
            <person name="Pangilinan J."/>
            <person name="LaButti K."/>
            <person name="Riley R."/>
            <person name="Lipzen A."/>
            <person name="Clum A."/>
            <person name="Drula E."/>
            <person name="Henrissat B."/>
            <person name="Kohler A."/>
            <person name="Grigoriev I.V."/>
            <person name="Martin F.M."/>
            <person name="Hacquard S."/>
        </authorList>
    </citation>
    <scope>NUCLEOTIDE SEQUENCE</scope>
    <source>
        <strain evidence="2">MPI-CAGE-AT-0147</strain>
    </source>
</reference>
<feature type="non-terminal residue" evidence="2">
    <location>
        <position position="381"/>
    </location>
</feature>